<evidence type="ECO:0000259" key="6">
    <source>
        <dbReference type="Pfam" id="PF05157"/>
    </source>
</evidence>
<dbReference type="GO" id="GO:0005886">
    <property type="term" value="C:plasma membrane"/>
    <property type="evidence" value="ECO:0007669"/>
    <property type="project" value="TreeGrafter"/>
</dbReference>
<reference evidence="7 8" key="1">
    <citation type="journal article" date="2016" name="Nat. Commun.">
        <title>Thousands of microbial genomes shed light on interconnected biogeochemical processes in an aquifer system.</title>
        <authorList>
            <person name="Anantharaman K."/>
            <person name="Brown C.T."/>
            <person name="Hug L.A."/>
            <person name="Sharon I."/>
            <person name="Castelle C.J."/>
            <person name="Probst A.J."/>
            <person name="Thomas B.C."/>
            <person name="Singh A."/>
            <person name="Wilkins M.J."/>
            <person name="Karaoz U."/>
            <person name="Brodie E.L."/>
            <person name="Williams K.H."/>
            <person name="Hubbard S.S."/>
            <person name="Banfield J.F."/>
        </authorList>
    </citation>
    <scope>NUCLEOTIDE SEQUENCE [LARGE SCALE GENOMIC DNA]</scope>
</reference>
<feature type="compositionally biased region" description="Basic and acidic residues" evidence="4">
    <location>
        <begin position="341"/>
        <end position="356"/>
    </location>
</feature>
<dbReference type="Pfam" id="PF00437">
    <property type="entry name" value="T2SSE"/>
    <property type="match status" value="1"/>
</dbReference>
<protein>
    <recommendedName>
        <fullName evidence="9">AAA+ ATPase domain-containing protein</fullName>
    </recommendedName>
</protein>
<feature type="compositionally biased region" description="Basic and acidic residues" evidence="4">
    <location>
        <begin position="286"/>
        <end position="308"/>
    </location>
</feature>
<dbReference type="InterPro" id="IPR027417">
    <property type="entry name" value="P-loop_NTPase"/>
</dbReference>
<comment type="caution">
    <text evidence="7">The sequence shown here is derived from an EMBL/GenBank/DDBJ whole genome shotgun (WGS) entry which is preliminary data.</text>
</comment>
<name>A0A1F5E6X8_9BACT</name>
<evidence type="ECO:0000313" key="7">
    <source>
        <dbReference type="EMBL" id="OGD63152.1"/>
    </source>
</evidence>
<dbReference type="CDD" id="cd01129">
    <property type="entry name" value="PulE-GspE-like"/>
    <property type="match status" value="1"/>
</dbReference>
<evidence type="ECO:0000259" key="5">
    <source>
        <dbReference type="Pfam" id="PF00437"/>
    </source>
</evidence>
<dbReference type="InterPro" id="IPR001482">
    <property type="entry name" value="T2SS/T4SS_dom"/>
</dbReference>
<accession>A0A1F5E6X8</accession>
<dbReference type="SUPFAM" id="SSF160246">
    <property type="entry name" value="EspE N-terminal domain-like"/>
    <property type="match status" value="1"/>
</dbReference>
<gene>
    <name evidence="7" type="ORF">A2215_01680</name>
</gene>
<evidence type="ECO:0000256" key="1">
    <source>
        <dbReference type="ARBA" id="ARBA00006611"/>
    </source>
</evidence>
<dbReference type="Proteomes" id="UP000178583">
    <property type="component" value="Unassembled WGS sequence"/>
</dbReference>
<feature type="domain" description="Type II secretion system protein GspE N-terminal" evidence="6">
    <location>
        <begin position="75"/>
        <end position="127"/>
    </location>
</feature>
<dbReference type="Pfam" id="PF05157">
    <property type="entry name" value="MshEN"/>
    <property type="match status" value="1"/>
</dbReference>
<evidence type="ECO:0000256" key="2">
    <source>
        <dbReference type="ARBA" id="ARBA00022741"/>
    </source>
</evidence>
<organism evidence="7 8">
    <name type="scientific">Candidatus Berkelbacteria bacterium RIFOXYA2_FULL_43_10</name>
    <dbReference type="NCBI Taxonomy" id="1797472"/>
    <lineage>
        <taxon>Bacteria</taxon>
        <taxon>Candidatus Berkelbacteria</taxon>
    </lineage>
</organism>
<feature type="region of interest" description="Disordered" evidence="4">
    <location>
        <begin position="284"/>
        <end position="408"/>
    </location>
</feature>
<dbReference type="PANTHER" id="PTHR30258:SF1">
    <property type="entry name" value="PROTEIN TRANSPORT PROTEIN HOFB HOMOLOG"/>
    <property type="match status" value="1"/>
</dbReference>
<dbReference type="STRING" id="1797472.A2215_01680"/>
<dbReference type="AlphaFoldDB" id="A0A1F5E6X8"/>
<feature type="domain" description="Bacterial type II secretion system protein E" evidence="5">
    <location>
        <begin position="435"/>
        <end position="827"/>
    </location>
</feature>
<evidence type="ECO:0008006" key="9">
    <source>
        <dbReference type="Google" id="ProtNLM"/>
    </source>
</evidence>
<dbReference type="PANTHER" id="PTHR30258">
    <property type="entry name" value="TYPE II SECRETION SYSTEM PROTEIN GSPE-RELATED"/>
    <property type="match status" value="1"/>
</dbReference>
<dbReference type="Gene3D" id="3.30.450.90">
    <property type="match status" value="1"/>
</dbReference>
<sequence length="832" mass="91785">MGTTLQNASFVSGALGNPNSTQSILDVFVIQGIISPNDAGQIKARFKTGRELENFLLKNRIVTRETINKAYSILLKLPFVSLTNIKIPQEALAVIPKNVAQKFGVIPFGTNGSNLMLAVSRPAELSIAFGKGIGELLDSKAMMLELYITGDKDFDEAIKQYGTENKNGLSSASFPTVFLRNQTIPADLLGKIPLTLAKKLRMVVFFRQSSGSFAVAAEKPDDPNVIKMIKGIEKGNGVTIRLFSTSEKDIDFAIEQYAKRLDKKEKSEEIGNVGKKIEVVKVGGEGPKEKAKPEESSEREANATKSDDTETNQEDNIGLGDLFGSFFDKKESGPQFTVDKLGSDKKGEQKEKKNIDIEEEEKGEQKKKEDRLENPKKSEDKRDDSEASKEIEREDKPESKRDRIEAKDEDISGKELGSLLDSDVKTVEDIKKIANEGYVPKIVAGLINLALNLEASDIHFEAEAKKFRIRLRIDGILRDVVDLPLLLHPPIISRIKILSNLKIDETRIPQDGRFDVAFKEREVDVRVSSLPTVHGEKIVMRILDKNQGILSLEDLGTMGRAFDLTVEAIAKPYGIILSTGPTGSGKSTTLYAILNRISVPAVNIVTLEDPVEYEIPGVNQCQVKPAIGFTFAEGLRSVLRQDPNVVMVGEIRDGETAGMATHAALTGHLVLSTLHTNDAAGALPRLINMGVEPFLITSSINMIMGQRLVRRVCQKCKEELKVPRVLMEKIQAEIANIPKDNEKDLARVKKEPRFYHGVGCPECTQGYKGRIGIFEALRTTPEIEELAIEKRSSNEIKEAAIKDGMITMKQDGILKAMDGLTTIDEIFQATQS</sequence>
<dbReference type="InterPro" id="IPR037257">
    <property type="entry name" value="T2SS_E_N_sf"/>
</dbReference>
<dbReference type="FunFam" id="3.40.50.300:FF:000398">
    <property type="entry name" value="Type IV pilus assembly ATPase PilB"/>
    <property type="match status" value="1"/>
</dbReference>
<keyword evidence="3" id="KW-0067">ATP-binding</keyword>
<dbReference type="InterPro" id="IPR007831">
    <property type="entry name" value="T2SS_GspE_N"/>
</dbReference>
<dbReference type="SUPFAM" id="SSF52540">
    <property type="entry name" value="P-loop containing nucleoside triphosphate hydrolases"/>
    <property type="match status" value="1"/>
</dbReference>
<evidence type="ECO:0000256" key="3">
    <source>
        <dbReference type="ARBA" id="ARBA00022840"/>
    </source>
</evidence>
<evidence type="ECO:0000313" key="8">
    <source>
        <dbReference type="Proteomes" id="UP000178583"/>
    </source>
</evidence>
<dbReference type="GO" id="GO:0005524">
    <property type="term" value="F:ATP binding"/>
    <property type="evidence" value="ECO:0007669"/>
    <property type="project" value="UniProtKB-KW"/>
</dbReference>
<feature type="compositionally biased region" description="Basic and acidic residues" evidence="4">
    <location>
        <begin position="363"/>
        <end position="408"/>
    </location>
</feature>
<evidence type="ECO:0000256" key="4">
    <source>
        <dbReference type="SAM" id="MobiDB-lite"/>
    </source>
</evidence>
<dbReference type="Gene3D" id="3.40.50.300">
    <property type="entry name" value="P-loop containing nucleotide triphosphate hydrolases"/>
    <property type="match status" value="1"/>
</dbReference>
<proteinExistence type="inferred from homology"/>
<keyword evidence="2" id="KW-0547">Nucleotide-binding</keyword>
<comment type="similarity">
    <text evidence="1">Belongs to the GSP E family.</text>
</comment>
<dbReference type="GO" id="GO:0016887">
    <property type="term" value="F:ATP hydrolysis activity"/>
    <property type="evidence" value="ECO:0007669"/>
    <property type="project" value="TreeGrafter"/>
</dbReference>
<dbReference type="EMBL" id="MEZY01000038">
    <property type="protein sequence ID" value="OGD63152.1"/>
    <property type="molecule type" value="Genomic_DNA"/>
</dbReference>